<dbReference type="EMBL" id="BAAFGK010000004">
    <property type="protein sequence ID" value="GAB0057066.1"/>
    <property type="molecule type" value="Genomic_DNA"/>
</dbReference>
<keyword evidence="3" id="KW-1185">Reference proteome</keyword>
<organism evidence="2 3">
    <name type="scientific">Candidatus Magnetaquiglobus chichijimensis</name>
    <dbReference type="NCBI Taxonomy" id="3141448"/>
    <lineage>
        <taxon>Bacteria</taxon>
        <taxon>Pseudomonadati</taxon>
        <taxon>Pseudomonadota</taxon>
        <taxon>Magnetococcia</taxon>
        <taxon>Magnetococcales</taxon>
        <taxon>Candidatus Magnetaquicoccaceae</taxon>
        <taxon>Candidatus Magnetaquiglobus</taxon>
    </lineage>
</organism>
<comment type="caution">
    <text evidence="2">The sequence shown here is derived from an EMBL/GenBank/DDBJ whole genome shotgun (WGS) entry which is preliminary data.</text>
</comment>
<evidence type="ECO:0000313" key="2">
    <source>
        <dbReference type="EMBL" id="GAB0057066.1"/>
    </source>
</evidence>
<name>A0ABQ0C865_9PROT</name>
<evidence type="ECO:0008006" key="4">
    <source>
        <dbReference type="Google" id="ProtNLM"/>
    </source>
</evidence>
<accession>A0ABQ0C865</accession>
<feature type="compositionally biased region" description="Basic and acidic residues" evidence="1">
    <location>
        <begin position="61"/>
        <end position="70"/>
    </location>
</feature>
<evidence type="ECO:0000256" key="1">
    <source>
        <dbReference type="SAM" id="MobiDB-lite"/>
    </source>
</evidence>
<protein>
    <recommendedName>
        <fullName evidence="4">Uracil-DNA glycosylase</fullName>
    </recommendedName>
</protein>
<dbReference type="Proteomes" id="UP001628193">
    <property type="component" value="Unassembled WGS sequence"/>
</dbReference>
<reference evidence="2 3" key="1">
    <citation type="submission" date="2024-05" db="EMBL/GenBank/DDBJ databases">
        <authorList>
            <consortium name="Candidatus Magnetaquicoccaceae bacterium FCR-1 genome sequencing consortium"/>
            <person name="Shimoshige H."/>
            <person name="Shimamura S."/>
            <person name="Taoka A."/>
            <person name="Kobayashi H."/>
            <person name="Maekawa T."/>
        </authorList>
    </citation>
    <scope>NUCLEOTIDE SEQUENCE [LARGE SCALE GENOMIC DNA]</scope>
    <source>
        <strain evidence="2 3">FCR-1</strain>
    </source>
</reference>
<proteinExistence type="predicted"/>
<sequence length="85" mass="9476">MDDSGHHVGQPVDCLRCRHFQITWEADHPRGCRAMGFKTALWPWQEVLRSSGSPCMKFEPKPVRGGRADGEVDGPVVPGSFSRRA</sequence>
<evidence type="ECO:0000313" key="3">
    <source>
        <dbReference type="Proteomes" id="UP001628193"/>
    </source>
</evidence>
<gene>
    <name evidence="2" type="ORF">SIID45300_01387</name>
</gene>
<reference evidence="2 3" key="2">
    <citation type="submission" date="2024-09" db="EMBL/GenBank/DDBJ databases">
        <title>Draft genome sequence of Candidatus Magnetaquicoccaceae bacterium FCR-1.</title>
        <authorList>
            <person name="Shimoshige H."/>
            <person name="Shimamura S."/>
            <person name="Taoka A."/>
            <person name="Kobayashi H."/>
            <person name="Maekawa T."/>
        </authorList>
    </citation>
    <scope>NUCLEOTIDE SEQUENCE [LARGE SCALE GENOMIC DNA]</scope>
    <source>
        <strain evidence="2 3">FCR-1</strain>
    </source>
</reference>
<feature type="region of interest" description="Disordered" evidence="1">
    <location>
        <begin position="61"/>
        <end position="85"/>
    </location>
</feature>